<dbReference type="GO" id="GO:0005886">
    <property type="term" value="C:plasma membrane"/>
    <property type="evidence" value="ECO:0007669"/>
    <property type="project" value="TreeGrafter"/>
</dbReference>
<feature type="transmembrane region" description="Helical" evidence="1">
    <location>
        <begin position="283"/>
        <end position="301"/>
    </location>
</feature>
<comment type="caution">
    <text evidence="3">The sequence shown here is derived from an EMBL/GenBank/DDBJ whole genome shotgun (WGS) entry which is preliminary data.</text>
</comment>
<organism evidence="3 4">
    <name type="scientific">Mucuna pruriens</name>
    <name type="common">Velvet bean</name>
    <name type="synonym">Dolichos pruriens</name>
    <dbReference type="NCBI Taxonomy" id="157652"/>
    <lineage>
        <taxon>Eukaryota</taxon>
        <taxon>Viridiplantae</taxon>
        <taxon>Streptophyta</taxon>
        <taxon>Embryophyta</taxon>
        <taxon>Tracheophyta</taxon>
        <taxon>Spermatophyta</taxon>
        <taxon>Magnoliopsida</taxon>
        <taxon>eudicotyledons</taxon>
        <taxon>Gunneridae</taxon>
        <taxon>Pentapetalae</taxon>
        <taxon>rosids</taxon>
        <taxon>fabids</taxon>
        <taxon>Fabales</taxon>
        <taxon>Fabaceae</taxon>
        <taxon>Papilionoideae</taxon>
        <taxon>50 kb inversion clade</taxon>
        <taxon>NPAAA clade</taxon>
        <taxon>indigoferoid/millettioid clade</taxon>
        <taxon>Phaseoleae</taxon>
        <taxon>Mucuna</taxon>
    </lineage>
</organism>
<feature type="transmembrane region" description="Helical" evidence="1">
    <location>
        <begin position="226"/>
        <end position="248"/>
    </location>
</feature>
<keyword evidence="1" id="KW-0472">Membrane</keyword>
<evidence type="ECO:0000313" key="3">
    <source>
        <dbReference type="EMBL" id="RDX87106.1"/>
    </source>
</evidence>
<feature type="non-terminal residue" evidence="3">
    <location>
        <position position="1"/>
    </location>
</feature>
<dbReference type="GO" id="GO:0003843">
    <property type="term" value="F:1,3-beta-D-glucan synthase activity"/>
    <property type="evidence" value="ECO:0007669"/>
    <property type="project" value="InterPro"/>
</dbReference>
<dbReference type="InterPro" id="IPR003440">
    <property type="entry name" value="Glyco_trans_48_dom"/>
</dbReference>
<dbReference type="OrthoDB" id="1880850at2759"/>
<feature type="transmembrane region" description="Helical" evidence="1">
    <location>
        <begin position="308"/>
        <end position="329"/>
    </location>
</feature>
<gene>
    <name evidence="3" type="primary">CALS7</name>
    <name evidence="3" type="ORF">CR513_31456</name>
</gene>
<keyword evidence="4" id="KW-1185">Reference proteome</keyword>
<dbReference type="PANTHER" id="PTHR12741">
    <property type="entry name" value="LYST-INTERACTING PROTEIN LIP5 DOPAMINE RESPONSIVE PROTEIN DRG-1"/>
    <property type="match status" value="1"/>
</dbReference>
<dbReference type="GO" id="GO:0006075">
    <property type="term" value="P:(1-&gt;3)-beta-D-glucan biosynthetic process"/>
    <property type="evidence" value="ECO:0007669"/>
    <property type="project" value="InterPro"/>
</dbReference>
<dbReference type="Pfam" id="PF02364">
    <property type="entry name" value="Glucan_synthase"/>
    <property type="match status" value="1"/>
</dbReference>
<reference evidence="3" key="1">
    <citation type="submission" date="2018-05" db="EMBL/GenBank/DDBJ databases">
        <title>Draft genome of Mucuna pruriens seed.</title>
        <authorList>
            <person name="Nnadi N.E."/>
            <person name="Vos R."/>
            <person name="Hasami M.H."/>
            <person name="Devisetty U.K."/>
            <person name="Aguiy J.C."/>
        </authorList>
    </citation>
    <scope>NUCLEOTIDE SEQUENCE [LARGE SCALE GENOMIC DNA]</scope>
    <source>
        <strain evidence="3">JCA_2017</strain>
    </source>
</reference>
<name>A0A371G9A2_MUCPR</name>
<proteinExistence type="predicted"/>
<accession>A0A371G9A2</accession>
<dbReference type="STRING" id="157652.A0A371G9A2"/>
<dbReference type="GO" id="GO:0000148">
    <property type="term" value="C:1,3-beta-D-glucan synthase complex"/>
    <property type="evidence" value="ECO:0007669"/>
    <property type="project" value="InterPro"/>
</dbReference>
<feature type="non-terminal residue" evidence="3">
    <location>
        <position position="379"/>
    </location>
</feature>
<dbReference type="Proteomes" id="UP000257109">
    <property type="component" value="Unassembled WGS sequence"/>
</dbReference>
<dbReference type="AlphaFoldDB" id="A0A371G9A2"/>
<keyword evidence="1" id="KW-1133">Transmembrane helix</keyword>
<protein>
    <submittedName>
        <fullName evidence="3">Callose synthase 7</fullName>
    </submittedName>
</protein>
<evidence type="ECO:0000256" key="1">
    <source>
        <dbReference type="SAM" id="Phobius"/>
    </source>
</evidence>
<evidence type="ECO:0000259" key="2">
    <source>
        <dbReference type="Pfam" id="PF02364"/>
    </source>
</evidence>
<evidence type="ECO:0000313" key="4">
    <source>
        <dbReference type="Proteomes" id="UP000257109"/>
    </source>
</evidence>
<dbReference type="PANTHER" id="PTHR12741:SF16">
    <property type="entry name" value="CALLOSE SYNTHASE 7"/>
    <property type="match status" value="1"/>
</dbReference>
<feature type="domain" description="Glycosyl transferase 48" evidence="2">
    <location>
        <begin position="38"/>
        <end position="378"/>
    </location>
</feature>
<dbReference type="EMBL" id="QJKJ01006329">
    <property type="protein sequence ID" value="RDX87106.1"/>
    <property type="molecule type" value="Genomic_DNA"/>
</dbReference>
<keyword evidence="1" id="KW-0812">Transmembrane</keyword>
<sequence>MAHGICEGLWMKIILDDLKSNTSGQSKEKLNSGLVVTAHEIYRIKLPGSPTKIGEEKPENQNHAIIFTRGEALQTIDMNQDNYYEEAFKMRNVLEEFRKGHSGQQNPTILGIKEHIFTQSVSSLGWFMSNQETSFVTIGQQILANPLRIFHITRVGISKASKVINLSEDIYAGFNSTLRQGFITHHEYIQISLSEAKVANGNGEQTLSCDVYRLGQQFDFYRMLSFYFTTVGFYFSSMITVLTVYLFLYGRLYVVLSGVDREILKNPNIHQDKALEKVLATQSVVQLGLLLMLPMVMEIGLEKGFRTALANFIIMQLQLASIFFTFQLGTKAHYYGRTFLHGGAKYRPIDCGFVVFHAKFADNYKMYSRSHFVKGLELH</sequence>